<reference evidence="2" key="1">
    <citation type="submission" date="2020-04" db="EMBL/GenBank/DDBJ databases">
        <authorList>
            <person name="Chiriac C."/>
            <person name="Salcher M."/>
            <person name="Ghai R."/>
            <person name="Kavagutti S V."/>
        </authorList>
    </citation>
    <scope>NUCLEOTIDE SEQUENCE</scope>
</reference>
<dbReference type="Gene3D" id="1.10.30.50">
    <property type="match status" value="1"/>
</dbReference>
<gene>
    <name evidence="2" type="ORF">UFOVP607_22</name>
</gene>
<sequence>MAKKIVVKNLDMMRFVKLKFGADFDFHGVSLHAVVNLALEKDGLIRPPITTFKKWIVLNDIHIKNEALKFKEPFVSKPKAITENKKSKKIKAAKKAKMQKVMQLTEKMLLPIGHHARTSINFDKPPKLKSTQPVASNDFLLSYEWRRLRMQALKLHGVKCQCCGASPSTGAIMNVDHIKPRKFFPGLALEITNLQVLCHECNHGKGNWDETDWR</sequence>
<evidence type="ECO:0000259" key="1">
    <source>
        <dbReference type="SMART" id="SM00507"/>
    </source>
</evidence>
<dbReference type="EMBL" id="LR796581">
    <property type="protein sequence ID" value="CAB4152595.1"/>
    <property type="molecule type" value="Genomic_DNA"/>
</dbReference>
<protein>
    <submittedName>
        <fullName evidence="2">HNHc domain containing protein</fullName>
    </submittedName>
</protein>
<name>A0A6J5MZA9_9CAUD</name>
<dbReference type="GO" id="GO:0004519">
    <property type="term" value="F:endonuclease activity"/>
    <property type="evidence" value="ECO:0007669"/>
    <property type="project" value="InterPro"/>
</dbReference>
<evidence type="ECO:0000313" key="2">
    <source>
        <dbReference type="EMBL" id="CAB4152595.1"/>
    </source>
</evidence>
<dbReference type="CDD" id="cd00085">
    <property type="entry name" value="HNHc"/>
    <property type="match status" value="1"/>
</dbReference>
<dbReference type="InterPro" id="IPR003615">
    <property type="entry name" value="HNH_nuc"/>
</dbReference>
<feature type="domain" description="HNH nuclease" evidence="1">
    <location>
        <begin position="149"/>
        <end position="203"/>
    </location>
</feature>
<dbReference type="SMART" id="SM00507">
    <property type="entry name" value="HNHc"/>
    <property type="match status" value="1"/>
</dbReference>
<dbReference type="Pfam" id="PF01844">
    <property type="entry name" value="HNH"/>
    <property type="match status" value="1"/>
</dbReference>
<dbReference type="GO" id="GO:0003676">
    <property type="term" value="F:nucleic acid binding"/>
    <property type="evidence" value="ECO:0007669"/>
    <property type="project" value="InterPro"/>
</dbReference>
<dbReference type="GO" id="GO:0008270">
    <property type="term" value="F:zinc ion binding"/>
    <property type="evidence" value="ECO:0007669"/>
    <property type="project" value="InterPro"/>
</dbReference>
<proteinExistence type="predicted"/>
<dbReference type="InterPro" id="IPR002711">
    <property type="entry name" value="HNH"/>
</dbReference>
<organism evidence="2">
    <name type="scientific">uncultured Caudovirales phage</name>
    <dbReference type="NCBI Taxonomy" id="2100421"/>
    <lineage>
        <taxon>Viruses</taxon>
        <taxon>Duplodnaviria</taxon>
        <taxon>Heunggongvirae</taxon>
        <taxon>Uroviricota</taxon>
        <taxon>Caudoviricetes</taxon>
        <taxon>Peduoviridae</taxon>
        <taxon>Maltschvirus</taxon>
        <taxon>Maltschvirus maltsch</taxon>
    </lineage>
</organism>
<accession>A0A6J5MZA9</accession>